<name>B6AS98_9BACT</name>
<reference evidence="2" key="1">
    <citation type="journal article" date="2004" name="Nature">
        <title>Community structure and metabolism through reconstruction of microbial genomes from the environment.</title>
        <authorList>
            <person name="Tyson G.W."/>
            <person name="Chapman J."/>
            <person name="Hugenholtz P."/>
            <person name="Allen E.E."/>
            <person name="Ram R.J."/>
            <person name="Richardson P.M."/>
            <person name="Solovyev V.V."/>
            <person name="Rubin E.M."/>
            <person name="Rokhsar D.S."/>
            <person name="Banfield J.F."/>
        </authorList>
    </citation>
    <scope>NUCLEOTIDE SEQUENCE [LARGE SCALE GENOMIC DNA]</scope>
</reference>
<accession>B6AS98</accession>
<feature type="region of interest" description="Disordered" evidence="1">
    <location>
        <begin position="76"/>
        <end position="120"/>
    </location>
</feature>
<organism evidence="2">
    <name type="scientific">Leptospirillum sp. Group II '5-way CG'</name>
    <dbReference type="NCBI Taxonomy" id="419541"/>
    <lineage>
        <taxon>Bacteria</taxon>
        <taxon>Pseudomonadati</taxon>
        <taxon>Nitrospirota</taxon>
        <taxon>Nitrospiria</taxon>
        <taxon>Nitrospirales</taxon>
        <taxon>Nitrospiraceae</taxon>
        <taxon>Leptospirillum</taxon>
    </lineage>
</organism>
<evidence type="ECO:0000313" key="2">
    <source>
        <dbReference type="EMBL" id="EDZ38343.1"/>
    </source>
</evidence>
<proteinExistence type="predicted"/>
<sequence length="120" mass="14119">MATVKSDQRNPLVLNDEEILLTEHEVSAILRVALGTFRVNRSQHPERVPPWVRLPGSRQIRWRLRDVRDFIDSGAIEGERERARMEEMRREGLYPFPKSVRKKGRPSKREQMEREKEGSG</sequence>
<reference evidence="2" key="2">
    <citation type="journal article" date="2008" name="PLoS Biol.">
        <title>Population genomic analysis of strain variation in Leptospirillum group II bacteria involved in acid mine drainage formation.</title>
        <authorList>
            <person name="Simmons S.L."/>
            <person name="Dibartolo G."/>
            <person name="Denef V.J."/>
            <person name="Goltsman D.S."/>
            <person name="Thelen M.P."/>
            <person name="Banfield J.F."/>
        </authorList>
    </citation>
    <scope>NUCLEOTIDE SEQUENCE [LARGE SCALE GENOMIC DNA]</scope>
</reference>
<dbReference type="AlphaFoldDB" id="B6AS98"/>
<evidence type="ECO:0000256" key="1">
    <source>
        <dbReference type="SAM" id="MobiDB-lite"/>
    </source>
</evidence>
<gene>
    <name evidence="2" type="ORF">CGL2_08982004</name>
</gene>
<feature type="compositionally biased region" description="Basic and acidic residues" evidence="1">
    <location>
        <begin position="107"/>
        <end position="120"/>
    </location>
</feature>
<feature type="compositionally biased region" description="Basic and acidic residues" evidence="1">
    <location>
        <begin position="76"/>
        <end position="92"/>
    </location>
</feature>
<dbReference type="EMBL" id="DS995262">
    <property type="protein sequence ID" value="EDZ38343.1"/>
    <property type="molecule type" value="Genomic_DNA"/>
</dbReference>
<protein>
    <submittedName>
        <fullName evidence="2">Uncharacterized protein</fullName>
    </submittedName>
</protein>